<accession>A0A6P7Z353</accession>
<feature type="short sequence motif" description="DGA/G" evidence="4">
    <location>
        <begin position="633"/>
        <end position="635"/>
    </location>
</feature>
<evidence type="ECO:0000256" key="1">
    <source>
        <dbReference type="ARBA" id="ARBA00022801"/>
    </source>
</evidence>
<sequence length="788" mass="88699">MTVHLLLSAYLYICRKTSHLWQERGARQLCILYSPVHICSRLSHAVPLRGIHTGRFQGIWSINKTLCVNKQNYVLGKLHFYWNTSNLSTSSREKPKVNNHMSQIKITLDSVSKAAVSTYNELLARFKPTPAIVRKESKDKIKQESAANSLIPGTKIQEGPKGTLAKKKPIEANKELESTLNNLNNASQESSKSGSDVKNELFHASYFSTNFGETYNSLESHINLYFDNYLTMPEDKKEESVVKKPLPDKLADKHGKASTSASSTAADFVGAEKLDKAVSAPTKSTHFLLYPFNRVQTFVGYYFGGLIPRLRYSAKDPSEDESKDSVQEESGRKGEQFNGKDNKTAEDITKRLSLQRKKIIVRVSVDNRTRALVQALRRTSDRRLLINRVEELSCHILEFPETNVAAVKEKAIPCLLRLRQTNDEELQAAIREALALIGYADPVKGRGIRLLSIDGGGTRGVLALQTLKKFEELTGKPVYQLFDYICGVSTGAILAFMLGLFRIPINECEELYWKLATDVFKQNVIVGTVKMGWSHAFYDSETWEKMLKERLGSGLIIETTRNIDCPKVAAVSTLVNRGASPKAFVFRNYNHLPGIQSHYLGGCQYNLWQAIRASSAAPGYFQEYVLGEDLHQDGGLLINNPCALAMHECKCLWPNVPLQCVISLGTGRFEHARETNVTHTSLKAKLSNVISSATNTEEVHIMLEALLPPDTYFRFNPFMNEGITLDENRKEKLGQLRMDGLNYLERNEKKLKKAVKILLQEKTTNQKISDWLKLKSDMYEGLPFSSKL</sequence>
<keyword evidence="7" id="KW-1185">Reference proteome</keyword>
<gene>
    <name evidence="8 9" type="primary">PNPLA8</name>
</gene>
<dbReference type="GO" id="GO:0016042">
    <property type="term" value="P:lipid catabolic process"/>
    <property type="evidence" value="ECO:0007669"/>
    <property type="project" value="UniProtKB-UniRule"/>
</dbReference>
<dbReference type="KEGG" id="muo:115478519"/>
<evidence type="ECO:0000256" key="4">
    <source>
        <dbReference type="PROSITE-ProRule" id="PRU01161"/>
    </source>
</evidence>
<feature type="active site" description="Proton acceptor" evidence="4">
    <location>
        <position position="633"/>
    </location>
</feature>
<evidence type="ECO:0000256" key="5">
    <source>
        <dbReference type="SAM" id="MobiDB-lite"/>
    </source>
</evidence>
<protein>
    <submittedName>
        <fullName evidence="8 9">Calcium-independent phospholipase A2-gamma</fullName>
    </submittedName>
</protein>
<reference evidence="8 9" key="1">
    <citation type="submission" date="2025-04" db="UniProtKB">
        <authorList>
            <consortium name="RefSeq"/>
        </authorList>
    </citation>
    <scope>IDENTIFICATION</scope>
</reference>
<dbReference type="RefSeq" id="XP_030071778.1">
    <property type="nucleotide sequence ID" value="XM_030215918.1"/>
</dbReference>
<evidence type="ECO:0000256" key="3">
    <source>
        <dbReference type="ARBA" id="ARBA00023098"/>
    </source>
</evidence>
<name>A0A6P7Z353_9AMPH</name>
<feature type="short sequence motif" description="GXSXG" evidence="4">
    <location>
        <begin position="487"/>
        <end position="491"/>
    </location>
</feature>
<dbReference type="InterPro" id="IPR016035">
    <property type="entry name" value="Acyl_Trfase/lysoPLipase"/>
</dbReference>
<evidence type="ECO:0000313" key="7">
    <source>
        <dbReference type="Proteomes" id="UP000515156"/>
    </source>
</evidence>
<dbReference type="GO" id="GO:0019369">
    <property type="term" value="P:arachidonate metabolic process"/>
    <property type="evidence" value="ECO:0007669"/>
    <property type="project" value="TreeGrafter"/>
</dbReference>
<feature type="domain" description="PNPLA" evidence="6">
    <location>
        <begin position="451"/>
        <end position="646"/>
    </location>
</feature>
<organism evidence="7 8">
    <name type="scientific">Microcaecilia unicolor</name>
    <dbReference type="NCBI Taxonomy" id="1415580"/>
    <lineage>
        <taxon>Eukaryota</taxon>
        <taxon>Metazoa</taxon>
        <taxon>Chordata</taxon>
        <taxon>Craniata</taxon>
        <taxon>Vertebrata</taxon>
        <taxon>Euteleostomi</taxon>
        <taxon>Amphibia</taxon>
        <taxon>Gymnophiona</taxon>
        <taxon>Siphonopidae</taxon>
        <taxon>Microcaecilia</taxon>
    </lineage>
</organism>
<dbReference type="InterPro" id="IPR045217">
    <property type="entry name" value="PNPLA8-like"/>
</dbReference>
<dbReference type="OrthoDB" id="630895at2759"/>
<dbReference type="AlphaFoldDB" id="A0A6P7Z353"/>
<dbReference type="GeneID" id="115478519"/>
<dbReference type="RefSeq" id="XP_030071779.1">
    <property type="nucleotide sequence ID" value="XM_030215919.1"/>
</dbReference>
<dbReference type="Gene3D" id="3.40.1090.10">
    <property type="entry name" value="Cytosolic phospholipase A2 catalytic domain"/>
    <property type="match status" value="1"/>
</dbReference>
<dbReference type="GO" id="GO:0016020">
    <property type="term" value="C:membrane"/>
    <property type="evidence" value="ECO:0007669"/>
    <property type="project" value="TreeGrafter"/>
</dbReference>
<dbReference type="PANTHER" id="PTHR24185">
    <property type="entry name" value="CALCIUM-INDEPENDENT PHOSPHOLIPASE A2-GAMMA"/>
    <property type="match status" value="1"/>
</dbReference>
<keyword evidence="3 4" id="KW-0443">Lipid metabolism</keyword>
<evidence type="ECO:0000313" key="8">
    <source>
        <dbReference type="RefSeq" id="XP_030071778.1"/>
    </source>
</evidence>
<dbReference type="CTD" id="50640"/>
<dbReference type="GO" id="GO:0047499">
    <property type="term" value="F:calcium-independent phospholipase A2 activity"/>
    <property type="evidence" value="ECO:0007669"/>
    <property type="project" value="TreeGrafter"/>
</dbReference>
<feature type="compositionally biased region" description="Basic and acidic residues" evidence="5">
    <location>
        <begin position="323"/>
        <end position="344"/>
    </location>
</feature>
<dbReference type="PANTHER" id="PTHR24185:SF1">
    <property type="entry name" value="CALCIUM-INDEPENDENT PHOSPHOLIPASE A2-GAMMA"/>
    <property type="match status" value="1"/>
</dbReference>
<feature type="short sequence motif" description="GXGXXG" evidence="4">
    <location>
        <begin position="455"/>
        <end position="460"/>
    </location>
</feature>
<proteinExistence type="predicted"/>
<feature type="active site" description="Nucleophile" evidence="4">
    <location>
        <position position="489"/>
    </location>
</feature>
<dbReference type="CDD" id="cd07211">
    <property type="entry name" value="Pat_PNPLA8"/>
    <property type="match status" value="1"/>
</dbReference>
<dbReference type="SUPFAM" id="SSF52151">
    <property type="entry name" value="FabD/lysophospholipase-like"/>
    <property type="match status" value="1"/>
</dbReference>
<dbReference type="Pfam" id="PF01734">
    <property type="entry name" value="Patatin"/>
    <property type="match status" value="1"/>
</dbReference>
<keyword evidence="2 4" id="KW-0442">Lipid degradation</keyword>
<evidence type="ECO:0000313" key="9">
    <source>
        <dbReference type="RefSeq" id="XP_030071779.1"/>
    </source>
</evidence>
<feature type="region of interest" description="Disordered" evidence="5">
    <location>
        <begin position="315"/>
        <end position="344"/>
    </location>
</feature>
<evidence type="ECO:0000259" key="6">
    <source>
        <dbReference type="PROSITE" id="PS51635"/>
    </source>
</evidence>
<keyword evidence="1 4" id="KW-0378">Hydrolase</keyword>
<evidence type="ECO:0000256" key="2">
    <source>
        <dbReference type="ARBA" id="ARBA00022963"/>
    </source>
</evidence>
<dbReference type="InterPro" id="IPR002641">
    <property type="entry name" value="PNPLA_dom"/>
</dbReference>
<dbReference type="Proteomes" id="UP000515156">
    <property type="component" value="Chromosome 10"/>
</dbReference>
<dbReference type="PROSITE" id="PS51635">
    <property type="entry name" value="PNPLA"/>
    <property type="match status" value="1"/>
</dbReference>